<comment type="cofactor">
    <cofactor evidence="12">
        <name>FAD</name>
        <dbReference type="ChEBI" id="CHEBI:57692"/>
    </cofactor>
    <text evidence="12">Binds 1 FAD per subunit.</text>
</comment>
<dbReference type="PRINTS" id="PR00411">
    <property type="entry name" value="PNDRDTASEI"/>
</dbReference>
<comment type="similarity">
    <text evidence="1 12">Belongs to the class-I pyridine nucleotide-disulfide oxidoreductase family.</text>
</comment>
<dbReference type="AlphaFoldDB" id="A0A5B8U323"/>
<dbReference type="InterPro" id="IPR023753">
    <property type="entry name" value="FAD/NAD-binding_dom"/>
</dbReference>
<keyword evidence="6 12" id="KW-0274">FAD</keyword>
<dbReference type="SUPFAM" id="SSF51905">
    <property type="entry name" value="FAD/NAD(P)-binding domain"/>
    <property type="match status" value="1"/>
</dbReference>
<dbReference type="Gene3D" id="3.30.390.30">
    <property type="match status" value="1"/>
</dbReference>
<evidence type="ECO:0000256" key="10">
    <source>
        <dbReference type="ARBA" id="ARBA00023284"/>
    </source>
</evidence>
<dbReference type="InterPro" id="IPR036188">
    <property type="entry name" value="FAD/NAD-bd_sf"/>
</dbReference>
<keyword evidence="7 12" id="KW-0560">Oxidoreductase</keyword>
<organism evidence="15 16">
    <name type="scientific">Baekduia soli</name>
    <dbReference type="NCBI Taxonomy" id="496014"/>
    <lineage>
        <taxon>Bacteria</taxon>
        <taxon>Bacillati</taxon>
        <taxon>Actinomycetota</taxon>
        <taxon>Thermoleophilia</taxon>
        <taxon>Solirubrobacterales</taxon>
        <taxon>Baekduiaceae</taxon>
        <taxon>Baekduia</taxon>
    </lineage>
</organism>
<evidence type="ECO:0000313" key="16">
    <source>
        <dbReference type="Proteomes" id="UP000321805"/>
    </source>
</evidence>
<evidence type="ECO:0000256" key="6">
    <source>
        <dbReference type="ARBA" id="ARBA00022827"/>
    </source>
</evidence>
<dbReference type="GO" id="GO:0004148">
    <property type="term" value="F:dihydrolipoyl dehydrogenase (NADH) activity"/>
    <property type="evidence" value="ECO:0007669"/>
    <property type="project" value="UniProtKB-EC"/>
</dbReference>
<dbReference type="InterPro" id="IPR011053">
    <property type="entry name" value="Single_hybrid_motif"/>
</dbReference>
<feature type="region of interest" description="Disordered" evidence="13">
    <location>
        <begin position="86"/>
        <end position="116"/>
    </location>
</feature>
<keyword evidence="9" id="KW-1015">Disulfide bond</keyword>
<dbReference type="Pfam" id="PF02852">
    <property type="entry name" value="Pyr_redox_dim"/>
    <property type="match status" value="1"/>
</dbReference>
<keyword evidence="10 12" id="KW-0676">Redox-active center</keyword>
<evidence type="ECO:0000256" key="5">
    <source>
        <dbReference type="ARBA" id="ARBA00022823"/>
    </source>
</evidence>
<feature type="compositionally biased region" description="Low complexity" evidence="13">
    <location>
        <begin position="86"/>
        <end position="101"/>
    </location>
</feature>
<evidence type="ECO:0000256" key="2">
    <source>
        <dbReference type="ARBA" id="ARBA00012608"/>
    </source>
</evidence>
<dbReference type="InterPro" id="IPR016156">
    <property type="entry name" value="FAD/NAD-linked_Rdtase_dimer_sf"/>
</dbReference>
<evidence type="ECO:0000259" key="14">
    <source>
        <dbReference type="PROSITE" id="PS50968"/>
    </source>
</evidence>
<evidence type="ECO:0000256" key="13">
    <source>
        <dbReference type="SAM" id="MobiDB-lite"/>
    </source>
</evidence>
<dbReference type="Pfam" id="PF00364">
    <property type="entry name" value="Biotin_lipoyl"/>
    <property type="match status" value="1"/>
</dbReference>
<dbReference type="InterPro" id="IPR006258">
    <property type="entry name" value="Lipoamide_DH"/>
</dbReference>
<name>A0A5B8U323_9ACTN</name>
<protein>
    <recommendedName>
        <fullName evidence="3 12">Dihydrolipoyl dehydrogenase</fullName>
        <ecNumber evidence="2 12">1.8.1.4</ecNumber>
    </recommendedName>
</protein>
<dbReference type="EC" id="1.8.1.4" evidence="2 12"/>
<dbReference type="CDD" id="cd06849">
    <property type="entry name" value="lipoyl_domain"/>
    <property type="match status" value="1"/>
</dbReference>
<dbReference type="InterPro" id="IPR050151">
    <property type="entry name" value="Class-I_Pyr_Nuc-Dis_Oxidored"/>
</dbReference>
<proteinExistence type="inferred from homology"/>
<dbReference type="SUPFAM" id="SSF51230">
    <property type="entry name" value="Single hybrid motif"/>
    <property type="match status" value="1"/>
</dbReference>
<dbReference type="PRINTS" id="PR00368">
    <property type="entry name" value="FADPNR"/>
</dbReference>
<dbReference type="InterPro" id="IPR012999">
    <property type="entry name" value="Pyr_OxRdtase_I_AS"/>
</dbReference>
<evidence type="ECO:0000256" key="4">
    <source>
        <dbReference type="ARBA" id="ARBA00022630"/>
    </source>
</evidence>
<evidence type="ECO:0000256" key="12">
    <source>
        <dbReference type="RuleBase" id="RU003692"/>
    </source>
</evidence>
<dbReference type="Gene3D" id="2.40.50.100">
    <property type="match status" value="1"/>
</dbReference>
<feature type="domain" description="Lipoyl-binding" evidence="14">
    <location>
        <begin position="1"/>
        <end position="77"/>
    </location>
</feature>
<evidence type="ECO:0000256" key="11">
    <source>
        <dbReference type="ARBA" id="ARBA00049187"/>
    </source>
</evidence>
<keyword evidence="16" id="KW-1185">Reference proteome</keyword>
<dbReference type="SUPFAM" id="SSF55424">
    <property type="entry name" value="FAD/NAD-linked reductases, dimerisation (C-terminal) domain"/>
    <property type="match status" value="1"/>
</dbReference>
<dbReference type="PANTHER" id="PTHR22912:SF160">
    <property type="entry name" value="DIHYDROLIPOYL DEHYDROGENASE"/>
    <property type="match status" value="1"/>
</dbReference>
<dbReference type="Pfam" id="PF07992">
    <property type="entry name" value="Pyr_redox_2"/>
    <property type="match status" value="1"/>
</dbReference>
<evidence type="ECO:0000256" key="8">
    <source>
        <dbReference type="ARBA" id="ARBA00023027"/>
    </source>
</evidence>
<dbReference type="GO" id="GO:0050660">
    <property type="term" value="F:flavin adenine dinucleotide binding"/>
    <property type="evidence" value="ECO:0007669"/>
    <property type="project" value="InterPro"/>
</dbReference>
<dbReference type="PROSITE" id="PS00076">
    <property type="entry name" value="PYRIDINE_REDOX_1"/>
    <property type="match status" value="1"/>
</dbReference>
<evidence type="ECO:0000313" key="15">
    <source>
        <dbReference type="EMBL" id="QEC47370.1"/>
    </source>
</evidence>
<dbReference type="PANTHER" id="PTHR22912">
    <property type="entry name" value="DISULFIDE OXIDOREDUCTASE"/>
    <property type="match status" value="1"/>
</dbReference>
<dbReference type="NCBIfam" id="TIGR01350">
    <property type="entry name" value="lipoamide_DH"/>
    <property type="match status" value="1"/>
</dbReference>
<dbReference type="InterPro" id="IPR004099">
    <property type="entry name" value="Pyr_nucl-diS_OxRdtase_dimer"/>
</dbReference>
<evidence type="ECO:0000256" key="9">
    <source>
        <dbReference type="ARBA" id="ARBA00023157"/>
    </source>
</evidence>
<accession>A0A5B8U323</accession>
<dbReference type="Gene3D" id="3.50.50.60">
    <property type="entry name" value="FAD/NAD(P)-binding domain"/>
    <property type="match status" value="2"/>
</dbReference>
<dbReference type="FunFam" id="2.40.50.100:FF:000009">
    <property type="entry name" value="Acetyltransferase component of pyruvate dehydrogenase complex"/>
    <property type="match status" value="1"/>
</dbReference>
<dbReference type="InterPro" id="IPR000089">
    <property type="entry name" value="Biotin_lipoyl"/>
</dbReference>
<comment type="catalytic activity">
    <reaction evidence="11 12">
        <text>N(6)-[(R)-dihydrolipoyl]-L-lysyl-[protein] + NAD(+) = N(6)-[(R)-lipoyl]-L-lysyl-[protein] + NADH + H(+)</text>
        <dbReference type="Rhea" id="RHEA:15045"/>
        <dbReference type="Rhea" id="RHEA-COMP:10474"/>
        <dbReference type="Rhea" id="RHEA-COMP:10475"/>
        <dbReference type="ChEBI" id="CHEBI:15378"/>
        <dbReference type="ChEBI" id="CHEBI:57540"/>
        <dbReference type="ChEBI" id="CHEBI:57945"/>
        <dbReference type="ChEBI" id="CHEBI:83099"/>
        <dbReference type="ChEBI" id="CHEBI:83100"/>
        <dbReference type="EC" id="1.8.1.4"/>
    </reaction>
</comment>
<keyword evidence="8 12" id="KW-0520">NAD</keyword>
<dbReference type="Proteomes" id="UP000321805">
    <property type="component" value="Chromosome"/>
</dbReference>
<dbReference type="PROSITE" id="PS50968">
    <property type="entry name" value="BIOTINYL_LIPOYL"/>
    <property type="match status" value="1"/>
</dbReference>
<dbReference type="InterPro" id="IPR003016">
    <property type="entry name" value="2-oxoA_DH_lipoyl-BS"/>
</dbReference>
<keyword evidence="5" id="KW-0450">Lipoyl</keyword>
<dbReference type="RefSeq" id="WP_146917753.1">
    <property type="nucleotide sequence ID" value="NZ_CP042430.1"/>
</dbReference>
<gene>
    <name evidence="15" type="primary">lpdA</name>
    <name evidence="15" type="ORF">FSW04_07090</name>
</gene>
<comment type="miscellaneous">
    <text evidence="12">The active site is a redox-active disulfide bond.</text>
</comment>
<dbReference type="KEGG" id="bsol:FSW04_07090"/>
<dbReference type="FunFam" id="3.30.390.30:FF:000001">
    <property type="entry name" value="Dihydrolipoyl dehydrogenase"/>
    <property type="match status" value="1"/>
</dbReference>
<dbReference type="OrthoDB" id="9800167at2"/>
<dbReference type="EMBL" id="CP042430">
    <property type="protein sequence ID" value="QEC47370.1"/>
    <property type="molecule type" value="Genomic_DNA"/>
</dbReference>
<evidence type="ECO:0000256" key="7">
    <source>
        <dbReference type="ARBA" id="ARBA00023002"/>
    </source>
</evidence>
<dbReference type="PROSITE" id="PS00189">
    <property type="entry name" value="LIPOYL"/>
    <property type="match status" value="1"/>
</dbReference>
<evidence type="ECO:0000256" key="3">
    <source>
        <dbReference type="ARBA" id="ARBA00016961"/>
    </source>
</evidence>
<reference evidence="15 16" key="1">
    <citation type="journal article" date="2018" name="J. Microbiol.">
        <title>Baekduia soli gen. nov., sp. nov., a novel bacterium isolated from the soil of Baekdu Mountain and proposal of a novel family name, Baekduiaceae fam. nov.</title>
        <authorList>
            <person name="An D.S."/>
            <person name="Siddiqi M.Z."/>
            <person name="Kim K.H."/>
            <person name="Yu H.S."/>
            <person name="Im W.T."/>
        </authorList>
    </citation>
    <scope>NUCLEOTIDE SEQUENCE [LARGE SCALE GENOMIC DNA]</scope>
    <source>
        <strain evidence="15 16">BR7-21</strain>
    </source>
</reference>
<evidence type="ECO:0000256" key="1">
    <source>
        <dbReference type="ARBA" id="ARBA00007532"/>
    </source>
</evidence>
<sequence length="598" mass="60881">MTTLDVLVPDIGDFTDVPVAEILVAVGDEVAADDPLVVLESDKSSMEIPAPEAGTVRELRVAVGDKVAQGTALVVLEVAAAAASSEPADASRAPAATESAPRPAPADDAEDHHAPAAGEEGFERGDVHAGVLVLGSGPGGYAAAFRAADLGLDVVMVERHATLGGVCLNVGCIPSKALLHIAKVIAEAQSAASHGVTFGAPQVDLDALRAWKEGVVARLTRGVAGMAKGREVQVVQGEARFTGPHTLEVAGPDGTTTTISFDHAIVAAGSRSVQLPGIPHEDPRVMDSTGALELAEIPGRLLVVGGGIIGLEMATVYDALGSEVTVVELADGLIPGADRDLVKPLARRIGKRYAAIHLGTSVESVEARDDGLHATFSGDVPDAVFDRVLVAVGRIPNGAGLGLDAAGVTVDERGFVPVDAQRRTNVAHILAIGDVAEGPMLAHKATAEGHVAAEVIAGHASAFDPRGVPSVAYTDPEVAWVGLTETEAAERDVAYETSVFPWSASGRALAVDGSTGLTKLLRDPETGRVLGAGIVGPNAGELIAEPGFALEMGADVADLALTIHAHPTLSETLMLSAELADGTITDLPNPAVARPATG</sequence>
<dbReference type="GO" id="GO:0006103">
    <property type="term" value="P:2-oxoglutarate metabolic process"/>
    <property type="evidence" value="ECO:0007669"/>
    <property type="project" value="TreeGrafter"/>
</dbReference>
<keyword evidence="4 12" id="KW-0285">Flavoprotein</keyword>